<evidence type="ECO:0000256" key="2">
    <source>
        <dbReference type="ARBA" id="ARBA00022801"/>
    </source>
</evidence>
<keyword evidence="3" id="KW-0732">Signal</keyword>
<feature type="signal peptide" evidence="3">
    <location>
        <begin position="1"/>
        <end position="20"/>
    </location>
</feature>
<dbReference type="PROSITE" id="PS50263">
    <property type="entry name" value="CN_HYDROLASE"/>
    <property type="match status" value="1"/>
</dbReference>
<dbReference type="Proteomes" id="UP000410492">
    <property type="component" value="Unassembled WGS sequence"/>
</dbReference>
<dbReference type="InterPro" id="IPR043957">
    <property type="entry name" value="Vanin_C"/>
</dbReference>
<dbReference type="OrthoDB" id="10250282at2759"/>
<dbReference type="GO" id="GO:0016787">
    <property type="term" value="F:hydrolase activity"/>
    <property type="evidence" value="ECO:0007669"/>
    <property type="project" value="UniProtKB-KW"/>
</dbReference>
<feature type="domain" description="CN hydrolase" evidence="4">
    <location>
        <begin position="30"/>
        <end position="280"/>
    </location>
</feature>
<dbReference type="InterPro" id="IPR036526">
    <property type="entry name" value="C-N_Hydrolase_sf"/>
</dbReference>
<accession>A0A653CUK4</accession>
<sequence length="485" mass="53310">MKGGLVCVMILTALVVRGYAVEYIAAVVEFQPAISPSPSRTIEDNVHEYVAFIESAKREAANIIVFPEYGLTGMVLSQLENYSIEIPDVGSGPTFNDINLHRLANAAREHGMFVVANVLEKSRGAANKTIFYNTNFVLNLEGKIVAKYRKINLFAEPLVTPGPRDQNNTFDTPFGKFGMFICFDILFYNPSMSTIASGQVKNIIYPTAWFSSLPYYHSLNVQHGYAVVNKVNLLAANLNNVTAGNGGSGIYGANGQVLNYYISGLGSSRLLVAKVGSNDPQAFRSYGLKGFSGFDNKKELESYITPGSFSATGYTVRKIELSNGVELKEKVCQKGFCCEFSITANTSNIPEVYQLVVYDGQGKVIPAVDMLPIRVCALMVCDSRGESCASRDILSSTTFQNISIRAEVKNGKEHFYRPVTLRTQLTPLEPLMYEESTSKDMRTINIRTSNNTDIVLFGIYGRSNGSTIVFSSIFLVIMAAVRTLF</sequence>
<evidence type="ECO:0000256" key="1">
    <source>
        <dbReference type="ARBA" id="ARBA00008225"/>
    </source>
</evidence>
<evidence type="ECO:0000313" key="6">
    <source>
        <dbReference type="Proteomes" id="UP000410492"/>
    </source>
</evidence>
<dbReference type="Pfam" id="PF00795">
    <property type="entry name" value="CN_hydrolase"/>
    <property type="match status" value="1"/>
</dbReference>
<dbReference type="PANTHER" id="PTHR10609">
    <property type="entry name" value="BIOTINIDASE-RELATED"/>
    <property type="match status" value="1"/>
</dbReference>
<dbReference type="Gene3D" id="3.60.110.10">
    <property type="entry name" value="Carbon-nitrogen hydrolase"/>
    <property type="match status" value="1"/>
</dbReference>
<comment type="similarity">
    <text evidence="1">Belongs to the carbon-nitrogen hydrolase superfamily. BTD/VNN family.</text>
</comment>
<feature type="chain" id="PRO_5025040428" description="CN hydrolase domain-containing protein" evidence="3">
    <location>
        <begin position="21"/>
        <end position="485"/>
    </location>
</feature>
<dbReference type="SUPFAM" id="SSF56317">
    <property type="entry name" value="Carbon-nitrogen hydrolase"/>
    <property type="match status" value="1"/>
</dbReference>
<reference evidence="5 6" key="1">
    <citation type="submission" date="2019-01" db="EMBL/GenBank/DDBJ databases">
        <authorList>
            <person name="Sayadi A."/>
        </authorList>
    </citation>
    <scope>NUCLEOTIDE SEQUENCE [LARGE SCALE GENOMIC DNA]</scope>
</reference>
<evidence type="ECO:0000256" key="3">
    <source>
        <dbReference type="SAM" id="SignalP"/>
    </source>
</evidence>
<dbReference type="Pfam" id="PF19018">
    <property type="entry name" value="Vanin_C"/>
    <property type="match status" value="1"/>
</dbReference>
<proteinExistence type="inferred from homology"/>
<evidence type="ECO:0000259" key="4">
    <source>
        <dbReference type="PROSITE" id="PS50263"/>
    </source>
</evidence>
<organism evidence="5 6">
    <name type="scientific">Callosobruchus maculatus</name>
    <name type="common">Southern cowpea weevil</name>
    <name type="synonym">Pulse bruchid</name>
    <dbReference type="NCBI Taxonomy" id="64391"/>
    <lineage>
        <taxon>Eukaryota</taxon>
        <taxon>Metazoa</taxon>
        <taxon>Ecdysozoa</taxon>
        <taxon>Arthropoda</taxon>
        <taxon>Hexapoda</taxon>
        <taxon>Insecta</taxon>
        <taxon>Pterygota</taxon>
        <taxon>Neoptera</taxon>
        <taxon>Endopterygota</taxon>
        <taxon>Coleoptera</taxon>
        <taxon>Polyphaga</taxon>
        <taxon>Cucujiformia</taxon>
        <taxon>Chrysomeloidea</taxon>
        <taxon>Chrysomelidae</taxon>
        <taxon>Bruchinae</taxon>
        <taxon>Bruchini</taxon>
        <taxon>Callosobruchus</taxon>
    </lineage>
</organism>
<keyword evidence="2" id="KW-0378">Hydrolase</keyword>
<protein>
    <recommendedName>
        <fullName evidence="4">CN hydrolase domain-containing protein</fullName>
    </recommendedName>
</protein>
<dbReference type="EMBL" id="CAACVG010008927">
    <property type="protein sequence ID" value="VEN51526.1"/>
    <property type="molecule type" value="Genomic_DNA"/>
</dbReference>
<gene>
    <name evidence="5" type="ORF">CALMAC_LOCUS11952</name>
</gene>
<dbReference type="AlphaFoldDB" id="A0A653CUK4"/>
<dbReference type="PANTHER" id="PTHR10609:SF14">
    <property type="entry name" value="BIOTINIDASE"/>
    <property type="match status" value="1"/>
</dbReference>
<keyword evidence="6" id="KW-1185">Reference proteome</keyword>
<evidence type="ECO:0000313" key="5">
    <source>
        <dbReference type="EMBL" id="VEN51526.1"/>
    </source>
</evidence>
<dbReference type="InterPro" id="IPR040154">
    <property type="entry name" value="Biotinidase/VNN"/>
</dbReference>
<name>A0A653CUK4_CALMS</name>
<dbReference type="InterPro" id="IPR003010">
    <property type="entry name" value="C-N_Hydrolase"/>
</dbReference>